<protein>
    <submittedName>
        <fullName evidence="1">Uncharacterized protein</fullName>
    </submittedName>
</protein>
<accession>A0A059DF48</accession>
<gene>
    <name evidence="1" type="ORF">EUGRSUZ_A01187</name>
</gene>
<sequence>MNKLEVKPSLLAMTTIKFVRPVRQLSIHTGTIETRQNPSTPPSRYVLRKYILINRKCFWTCQDMLQNHDHFYVYVQ</sequence>
<dbReference type="EMBL" id="KK198753">
    <property type="protein sequence ID" value="KCW88860.1"/>
    <property type="molecule type" value="Genomic_DNA"/>
</dbReference>
<dbReference type="Gramene" id="KCW88860">
    <property type="protein sequence ID" value="KCW88860"/>
    <property type="gene ID" value="EUGRSUZ_A01187"/>
</dbReference>
<evidence type="ECO:0000313" key="1">
    <source>
        <dbReference type="EMBL" id="KCW88860.1"/>
    </source>
</evidence>
<organism evidence="1">
    <name type="scientific">Eucalyptus grandis</name>
    <name type="common">Flooded gum</name>
    <dbReference type="NCBI Taxonomy" id="71139"/>
    <lineage>
        <taxon>Eukaryota</taxon>
        <taxon>Viridiplantae</taxon>
        <taxon>Streptophyta</taxon>
        <taxon>Embryophyta</taxon>
        <taxon>Tracheophyta</taxon>
        <taxon>Spermatophyta</taxon>
        <taxon>Magnoliopsida</taxon>
        <taxon>eudicotyledons</taxon>
        <taxon>Gunneridae</taxon>
        <taxon>Pentapetalae</taxon>
        <taxon>rosids</taxon>
        <taxon>malvids</taxon>
        <taxon>Myrtales</taxon>
        <taxon>Myrtaceae</taxon>
        <taxon>Myrtoideae</taxon>
        <taxon>Eucalypteae</taxon>
        <taxon>Eucalyptus</taxon>
    </lineage>
</organism>
<reference evidence="1" key="1">
    <citation type="submission" date="2013-07" db="EMBL/GenBank/DDBJ databases">
        <title>The genome of Eucalyptus grandis.</title>
        <authorList>
            <person name="Schmutz J."/>
            <person name="Hayes R."/>
            <person name="Myburg A."/>
            <person name="Tuskan G."/>
            <person name="Grattapaglia D."/>
            <person name="Rokhsar D.S."/>
        </authorList>
    </citation>
    <scope>NUCLEOTIDE SEQUENCE</scope>
    <source>
        <tissue evidence="1">Leaf extractions</tissue>
    </source>
</reference>
<proteinExistence type="predicted"/>
<dbReference type="InParanoid" id="A0A059DF48"/>
<dbReference type="AlphaFoldDB" id="A0A059DF48"/>
<name>A0A059DF48_EUCGR</name>